<keyword evidence="3" id="KW-1185">Reference proteome</keyword>
<evidence type="ECO:0000313" key="2">
    <source>
        <dbReference type="EMBL" id="GII95041.1"/>
    </source>
</evidence>
<dbReference type="CDD" id="cd03139">
    <property type="entry name" value="GATase1_PfpI_2"/>
    <property type="match status" value="1"/>
</dbReference>
<dbReference type="AlphaFoldDB" id="A0A919V988"/>
<evidence type="ECO:0000313" key="3">
    <source>
        <dbReference type="Proteomes" id="UP000606172"/>
    </source>
</evidence>
<dbReference type="InterPro" id="IPR029062">
    <property type="entry name" value="Class_I_gatase-like"/>
</dbReference>
<organism evidence="2 3">
    <name type="scientific">Sinosporangium siamense</name>
    <dbReference type="NCBI Taxonomy" id="1367973"/>
    <lineage>
        <taxon>Bacteria</taxon>
        <taxon>Bacillati</taxon>
        <taxon>Actinomycetota</taxon>
        <taxon>Actinomycetes</taxon>
        <taxon>Streptosporangiales</taxon>
        <taxon>Streptosporangiaceae</taxon>
        <taxon>Sinosporangium</taxon>
    </lineage>
</organism>
<feature type="domain" description="DJ-1/PfpI" evidence="1">
    <location>
        <begin position="4"/>
        <end position="166"/>
    </location>
</feature>
<dbReference type="GO" id="GO:0006355">
    <property type="term" value="P:regulation of DNA-templated transcription"/>
    <property type="evidence" value="ECO:0007669"/>
    <property type="project" value="TreeGrafter"/>
</dbReference>
<dbReference type="PANTHER" id="PTHR43130">
    <property type="entry name" value="ARAC-FAMILY TRANSCRIPTIONAL REGULATOR"/>
    <property type="match status" value="1"/>
</dbReference>
<sequence length="226" mass="23595">MTKTIAYVLYPGLTALDLVGPLTVTATLGPEFQSVTVAHDLSTVDSDTALRVAATTTFGELTNPYAVVVPGGTSGTLAACADETLLDWIRTASAGAEVTASVCTGSLILGAAGLLEGRRATTHWGFRELLARFGATPVVERWVEDGSIVTAAGVSAGIDMALHLVHRFAGEDAARLAQLVIEYDPEPPFGGIDWSSVDYAAFAPLTQAVLAESLADHPELLARLTR</sequence>
<dbReference type="PANTHER" id="PTHR43130:SF2">
    <property type="entry name" value="DJ-1_PFPI DOMAIN-CONTAINING PROTEIN"/>
    <property type="match status" value="1"/>
</dbReference>
<dbReference type="Pfam" id="PF01965">
    <property type="entry name" value="DJ-1_PfpI"/>
    <property type="match status" value="1"/>
</dbReference>
<comment type="caution">
    <text evidence="2">The sequence shown here is derived from an EMBL/GenBank/DDBJ whole genome shotgun (WGS) entry which is preliminary data.</text>
</comment>
<dbReference type="Proteomes" id="UP000606172">
    <property type="component" value="Unassembled WGS sequence"/>
</dbReference>
<dbReference type="InterPro" id="IPR002818">
    <property type="entry name" value="DJ-1/PfpI"/>
</dbReference>
<dbReference type="InterPro" id="IPR052158">
    <property type="entry name" value="INH-QAR"/>
</dbReference>
<dbReference type="SUPFAM" id="SSF52317">
    <property type="entry name" value="Class I glutamine amidotransferase-like"/>
    <property type="match status" value="1"/>
</dbReference>
<dbReference type="Gene3D" id="3.40.50.880">
    <property type="match status" value="1"/>
</dbReference>
<gene>
    <name evidence="2" type="ORF">Ssi02_52720</name>
</gene>
<name>A0A919V988_9ACTN</name>
<reference evidence="2" key="1">
    <citation type="submission" date="2021-01" db="EMBL/GenBank/DDBJ databases">
        <title>Whole genome shotgun sequence of Sinosporangium siamense NBRC 109515.</title>
        <authorList>
            <person name="Komaki H."/>
            <person name="Tamura T."/>
        </authorList>
    </citation>
    <scope>NUCLEOTIDE SEQUENCE</scope>
    <source>
        <strain evidence="2">NBRC 109515</strain>
    </source>
</reference>
<accession>A0A919V988</accession>
<proteinExistence type="predicted"/>
<dbReference type="EMBL" id="BOOW01000032">
    <property type="protein sequence ID" value="GII95041.1"/>
    <property type="molecule type" value="Genomic_DNA"/>
</dbReference>
<protein>
    <submittedName>
        <fullName evidence="2">Thiazole biosynthesis protein ThiJ</fullName>
    </submittedName>
</protein>
<dbReference type="RefSeq" id="WP_204030087.1">
    <property type="nucleotide sequence ID" value="NZ_BOOW01000032.1"/>
</dbReference>
<evidence type="ECO:0000259" key="1">
    <source>
        <dbReference type="Pfam" id="PF01965"/>
    </source>
</evidence>